<organism evidence="1 2">
    <name type="scientific">Colwellia psychrerythraea</name>
    <name type="common">Vibrio psychroerythus</name>
    <dbReference type="NCBI Taxonomy" id="28229"/>
    <lineage>
        <taxon>Bacteria</taxon>
        <taxon>Pseudomonadati</taxon>
        <taxon>Pseudomonadota</taxon>
        <taxon>Gammaproteobacteria</taxon>
        <taxon>Alteromonadales</taxon>
        <taxon>Colwelliaceae</taxon>
        <taxon>Colwellia</taxon>
    </lineage>
</organism>
<gene>
    <name evidence="1" type="ORF">A9Q75_19365</name>
</gene>
<evidence type="ECO:0000313" key="1">
    <source>
        <dbReference type="EMBL" id="OUR74903.1"/>
    </source>
</evidence>
<comment type="caution">
    <text evidence="1">The sequence shown here is derived from an EMBL/GenBank/DDBJ whole genome shotgun (WGS) entry which is preliminary data.</text>
</comment>
<evidence type="ECO:0000313" key="2">
    <source>
        <dbReference type="Proteomes" id="UP000243053"/>
    </source>
</evidence>
<protein>
    <submittedName>
        <fullName evidence="1">Uncharacterized protein</fullName>
    </submittedName>
</protein>
<sequence>MKHLLILIVAAALYLHFYPNEKVTEFYNEQKQALLDGFGKFSDTKVRLKADKIYLDLESDLESFSEKEVERLKEITSSRDNVKAFYLSICQTDTRDIDFHIINEKKVCSTINRYTSML</sequence>
<proteinExistence type="predicted"/>
<dbReference type="AlphaFoldDB" id="A0A1Y5DWK1"/>
<dbReference type="EMBL" id="MAAF01000120">
    <property type="protein sequence ID" value="OUR74903.1"/>
    <property type="molecule type" value="Genomic_DNA"/>
</dbReference>
<name>A0A1Y5DWK1_COLPS</name>
<dbReference type="Proteomes" id="UP000243053">
    <property type="component" value="Unassembled WGS sequence"/>
</dbReference>
<reference evidence="2" key="1">
    <citation type="journal article" date="2017" name="Proc. Natl. Acad. Sci. U.S.A.">
        <title>Simulation of Deepwater Horizon oil plume reveals substrate specialization within a complex community of hydrocarbon degraders.</title>
        <authorList>
            <person name="Hu P."/>
            <person name="Dubinsky E.A."/>
            <person name="Probst A.J."/>
            <person name="Wang J."/>
            <person name="Sieber C.M.K."/>
            <person name="Tom L.M."/>
            <person name="Gardinali P."/>
            <person name="Banfield J.F."/>
            <person name="Atlas R.M."/>
            <person name="Andersen G.L."/>
        </authorList>
    </citation>
    <scope>NUCLEOTIDE SEQUENCE [LARGE SCALE GENOMIC DNA]</scope>
</reference>
<accession>A0A1Y5DWK1</accession>